<dbReference type="EMBL" id="JAGIBU010000003">
    <property type="protein sequence ID" value="MBS7824570.1"/>
    <property type="molecule type" value="Genomic_DNA"/>
</dbReference>
<evidence type="ECO:0000313" key="3">
    <source>
        <dbReference type="EMBL" id="MBS7824570.1"/>
    </source>
</evidence>
<protein>
    <submittedName>
        <fullName evidence="3">Cbb3-type cytochrome c oxidase subunit 3</fullName>
    </submittedName>
</protein>
<feature type="transmembrane region" description="Helical" evidence="2">
    <location>
        <begin position="16"/>
        <end position="34"/>
    </location>
</feature>
<reference evidence="3" key="1">
    <citation type="submission" date="2021-03" db="EMBL/GenBank/DDBJ databases">
        <title>Identification and antibiotic profiling of Wohlfahrtiimonas chitiniclastica, an underestimated human pathogen.</title>
        <authorList>
            <person name="Kopf A."/>
            <person name="Bunk B."/>
            <person name="Coldewey S."/>
            <person name="Gunzer F."/>
            <person name="Riedel T."/>
            <person name="Schroettner P."/>
        </authorList>
    </citation>
    <scope>NUCLEOTIDE SEQUENCE</scope>
    <source>
        <strain evidence="3">DSM 100917</strain>
    </source>
</reference>
<evidence type="ECO:0000256" key="1">
    <source>
        <dbReference type="SAM" id="MobiDB-lite"/>
    </source>
</evidence>
<feature type="compositionally biased region" description="Polar residues" evidence="1">
    <location>
        <begin position="72"/>
        <end position="82"/>
    </location>
</feature>
<evidence type="ECO:0000256" key="2">
    <source>
        <dbReference type="SAM" id="Phobius"/>
    </source>
</evidence>
<proteinExistence type="predicted"/>
<organism evidence="3 4">
    <name type="scientific">Wohlfahrtiimonas chitiniclastica</name>
    <dbReference type="NCBI Taxonomy" id="400946"/>
    <lineage>
        <taxon>Bacteria</taxon>
        <taxon>Pseudomonadati</taxon>
        <taxon>Pseudomonadota</taxon>
        <taxon>Gammaproteobacteria</taxon>
        <taxon>Cardiobacteriales</taxon>
        <taxon>Ignatzschineriaceae</taxon>
        <taxon>Wohlfahrtiimonas</taxon>
    </lineage>
</organism>
<keyword evidence="2" id="KW-0472">Membrane</keyword>
<accession>A0A165H140</accession>
<keyword evidence="2" id="KW-1133">Transmembrane helix</keyword>
<dbReference type="Proteomes" id="UP000680020">
    <property type="component" value="Unassembled WGS sequence"/>
</dbReference>
<comment type="caution">
    <text evidence="3">The sequence shown here is derived from an EMBL/GenBank/DDBJ whole genome shotgun (WGS) entry which is preliminary data.</text>
</comment>
<name>A0A165H140_9GAMM</name>
<dbReference type="AlphaFoldDB" id="A0A165H140"/>
<dbReference type="GeneID" id="58264020"/>
<feature type="region of interest" description="Disordered" evidence="1">
    <location>
        <begin position="62"/>
        <end position="88"/>
    </location>
</feature>
<evidence type="ECO:0000313" key="4">
    <source>
        <dbReference type="Proteomes" id="UP000680020"/>
    </source>
</evidence>
<sequence>MIEFFSWFTDMSNSKTVAAVIFFTVFVGIIIYVFTNKDRKARYDGYRMIPLLDDEDLGQVNSARAEEKRAQTDASHSGQNHVSNDHKA</sequence>
<keyword evidence="2" id="KW-0812">Transmembrane</keyword>
<gene>
    <name evidence="3" type="ORF">J7561_05055</name>
</gene>
<dbReference type="RefSeq" id="WP_008315779.1">
    <property type="nucleotide sequence ID" value="NZ_CP115969.1"/>
</dbReference>